<feature type="domain" description="DH" evidence="3">
    <location>
        <begin position="78"/>
        <end position="258"/>
    </location>
</feature>
<evidence type="ECO:0000256" key="2">
    <source>
        <dbReference type="SAM" id="MobiDB-lite"/>
    </source>
</evidence>
<keyword evidence="5" id="KW-1185">Reference proteome</keyword>
<dbReference type="Pfam" id="PF00621">
    <property type="entry name" value="RhoGEF"/>
    <property type="match status" value="1"/>
</dbReference>
<reference evidence="4 5" key="1">
    <citation type="journal article" date="2018" name="Genome Biol. Evol.">
        <title>Multiple Roots of Fruiting Body Formation in Amoebozoa.</title>
        <authorList>
            <person name="Hillmann F."/>
            <person name="Forbes G."/>
            <person name="Novohradska S."/>
            <person name="Ferling I."/>
            <person name="Riege K."/>
            <person name="Groth M."/>
            <person name="Westermann M."/>
            <person name="Marz M."/>
            <person name="Spaller T."/>
            <person name="Winckler T."/>
            <person name="Schaap P."/>
            <person name="Glockner G."/>
        </authorList>
    </citation>
    <scope>NUCLEOTIDE SEQUENCE [LARGE SCALE GENOMIC DNA]</scope>
    <source>
        <strain evidence="4 5">Jena</strain>
    </source>
</reference>
<dbReference type="SMART" id="SM00325">
    <property type="entry name" value="RhoGEF"/>
    <property type="match status" value="1"/>
</dbReference>
<evidence type="ECO:0000259" key="3">
    <source>
        <dbReference type="PROSITE" id="PS50010"/>
    </source>
</evidence>
<organism evidence="4 5">
    <name type="scientific">Planoprotostelium fungivorum</name>
    <dbReference type="NCBI Taxonomy" id="1890364"/>
    <lineage>
        <taxon>Eukaryota</taxon>
        <taxon>Amoebozoa</taxon>
        <taxon>Evosea</taxon>
        <taxon>Variosea</taxon>
        <taxon>Cavosteliida</taxon>
        <taxon>Cavosteliaceae</taxon>
        <taxon>Planoprotostelium</taxon>
    </lineage>
</organism>
<dbReference type="EMBL" id="MDYQ01000210">
    <property type="protein sequence ID" value="PRP78706.1"/>
    <property type="molecule type" value="Genomic_DNA"/>
</dbReference>
<evidence type="ECO:0000256" key="1">
    <source>
        <dbReference type="SAM" id="Coils"/>
    </source>
</evidence>
<dbReference type="InParanoid" id="A0A2P6N441"/>
<dbReference type="SUPFAM" id="SSF48065">
    <property type="entry name" value="DBL homology domain (DH-domain)"/>
    <property type="match status" value="1"/>
</dbReference>
<dbReference type="OrthoDB" id="26917at2759"/>
<evidence type="ECO:0000313" key="5">
    <source>
        <dbReference type="Proteomes" id="UP000241769"/>
    </source>
</evidence>
<dbReference type="PANTHER" id="PTHR12673:SF159">
    <property type="entry name" value="LD03170P"/>
    <property type="match status" value="1"/>
</dbReference>
<dbReference type="CDD" id="cd00160">
    <property type="entry name" value="RhoGEF"/>
    <property type="match status" value="1"/>
</dbReference>
<dbReference type="InterPro" id="IPR000219">
    <property type="entry name" value="DH_dom"/>
</dbReference>
<dbReference type="SUPFAM" id="SSF50729">
    <property type="entry name" value="PH domain-like"/>
    <property type="match status" value="1"/>
</dbReference>
<feature type="compositionally biased region" description="Basic and acidic residues" evidence="2">
    <location>
        <begin position="406"/>
        <end position="417"/>
    </location>
</feature>
<dbReference type="AlphaFoldDB" id="A0A2P6N441"/>
<dbReference type="STRING" id="1890364.A0A2P6N441"/>
<accession>A0A2P6N441</accession>
<dbReference type="PANTHER" id="PTHR12673">
    <property type="entry name" value="FACIOGENITAL DYSPLASIA PROTEIN"/>
    <property type="match status" value="1"/>
</dbReference>
<keyword evidence="1" id="KW-0175">Coiled coil</keyword>
<dbReference type="PROSITE" id="PS50010">
    <property type="entry name" value="DH_2"/>
    <property type="match status" value="1"/>
</dbReference>
<name>A0A2P6N441_9EUKA</name>
<gene>
    <name evidence="4" type="ORF">PROFUN_13445</name>
</gene>
<feature type="region of interest" description="Disordered" evidence="2">
    <location>
        <begin position="400"/>
        <end position="465"/>
    </location>
</feature>
<sequence>MRDPKEFSSSVHQRSNVVQDLSPDLLIVCVPRTDSGMRDDCDIRGKNWSAGLPGHHRYQLSKGSTCFIANDVMMSNNIRNQVIQELILSEERYVNDLQVLVQVFVRPVINERLVPKEEVSHLFGNVEQLLPINEELLKGLKSAPIDEIRVGQVFIERSPLLKRYAFFCSSQHDILPRLRRLRKEYPKFDAFLMEAEKTPECKDHDIMDYLISPMQRITRYPLLLKKILENTETTDPDYTAIVDSLEGANHVCTVANQSATRSAQVQQIRELSATFSAKDAEQLDLLSSHTRKIVRRGTCFVRKSKEKELQIVLMDDMILLYIQREGEHNKIYKRITLHTEDSEEEDIPYIVEPRSTAKDEISVQIHSSSGLSERLYFRNAEETLHWYAILCKHMPYSKMKKNRSRSNYEEEKKEVLHKSANKIPTLNLQPARPLRSSLGNLRTPRSPTSPRLSPRMPSSPRHSPRLARKVANNLYARRPNFYNESKDMQTMLESPNVAHDRSPTIHLSEHTNVDVSMLEERLRRAECRAQDLTAENHTYREEHSTLKCRCTVLEEHNASLQMKVLALTDTEESLRRRVEQLEAELNEREEVQPNVVFEEKKKNGTKEKPQFARSSSKSIIKFFENLKS</sequence>
<proteinExistence type="predicted"/>
<feature type="coiled-coil region" evidence="1">
    <location>
        <begin position="515"/>
        <end position="591"/>
    </location>
</feature>
<comment type="caution">
    <text evidence="4">The sequence shown here is derived from an EMBL/GenBank/DDBJ whole genome shotgun (WGS) entry which is preliminary data.</text>
</comment>
<dbReference type="Proteomes" id="UP000241769">
    <property type="component" value="Unassembled WGS sequence"/>
</dbReference>
<dbReference type="GO" id="GO:0005085">
    <property type="term" value="F:guanyl-nucleotide exchange factor activity"/>
    <property type="evidence" value="ECO:0007669"/>
    <property type="project" value="InterPro"/>
</dbReference>
<dbReference type="GO" id="GO:0005737">
    <property type="term" value="C:cytoplasm"/>
    <property type="evidence" value="ECO:0007669"/>
    <property type="project" value="TreeGrafter"/>
</dbReference>
<evidence type="ECO:0000313" key="4">
    <source>
        <dbReference type="EMBL" id="PRP78706.1"/>
    </source>
</evidence>
<protein>
    <recommendedName>
        <fullName evidence="3">DH domain-containing protein</fullName>
    </recommendedName>
</protein>
<dbReference type="Gene3D" id="1.20.900.10">
    <property type="entry name" value="Dbl homology (DH) domain"/>
    <property type="match status" value="1"/>
</dbReference>
<dbReference type="InterPro" id="IPR051092">
    <property type="entry name" value="FYVE_RhoGEF_PH"/>
</dbReference>
<feature type="compositionally biased region" description="Low complexity" evidence="2">
    <location>
        <begin position="441"/>
        <end position="461"/>
    </location>
</feature>
<dbReference type="InterPro" id="IPR035899">
    <property type="entry name" value="DBL_dom_sf"/>
</dbReference>